<evidence type="ECO:0000313" key="2">
    <source>
        <dbReference type="Proteomes" id="UP000765509"/>
    </source>
</evidence>
<gene>
    <name evidence="1" type="ORF">O181_117757</name>
</gene>
<proteinExistence type="predicted"/>
<name>A0A9Q3KDY9_9BASI</name>
<reference evidence="1" key="1">
    <citation type="submission" date="2021-03" db="EMBL/GenBank/DDBJ databases">
        <title>Draft genome sequence of rust myrtle Austropuccinia psidii MF-1, a brazilian biotype.</title>
        <authorList>
            <person name="Quecine M.C."/>
            <person name="Pachon D.M.R."/>
            <person name="Bonatelli M.L."/>
            <person name="Correr F.H."/>
            <person name="Franceschini L.M."/>
            <person name="Leite T.F."/>
            <person name="Margarido G.R.A."/>
            <person name="Almeida C.A."/>
            <person name="Ferrarezi J.A."/>
            <person name="Labate C.A."/>
        </authorList>
    </citation>
    <scope>NUCLEOTIDE SEQUENCE</scope>
    <source>
        <strain evidence="1">MF-1</strain>
    </source>
</reference>
<evidence type="ECO:0000313" key="1">
    <source>
        <dbReference type="EMBL" id="MBW0578042.1"/>
    </source>
</evidence>
<dbReference type="EMBL" id="AVOT02101969">
    <property type="protein sequence ID" value="MBW0578042.1"/>
    <property type="molecule type" value="Genomic_DNA"/>
</dbReference>
<dbReference type="Proteomes" id="UP000765509">
    <property type="component" value="Unassembled WGS sequence"/>
</dbReference>
<protein>
    <submittedName>
        <fullName evidence="1">Uncharacterized protein</fullName>
    </submittedName>
</protein>
<sequence length="85" mass="9677">MSTSPACGNKEPPPMLKKLLKDAYKVCHQIEDMSSQNICMETYEITDSTKKLMEMMEDMTRRINEMEECQAVTQNQVTGTTAKIP</sequence>
<keyword evidence="2" id="KW-1185">Reference proteome</keyword>
<comment type="caution">
    <text evidence="1">The sequence shown here is derived from an EMBL/GenBank/DDBJ whole genome shotgun (WGS) entry which is preliminary data.</text>
</comment>
<accession>A0A9Q3KDY9</accession>
<organism evidence="1 2">
    <name type="scientific">Austropuccinia psidii MF-1</name>
    <dbReference type="NCBI Taxonomy" id="1389203"/>
    <lineage>
        <taxon>Eukaryota</taxon>
        <taxon>Fungi</taxon>
        <taxon>Dikarya</taxon>
        <taxon>Basidiomycota</taxon>
        <taxon>Pucciniomycotina</taxon>
        <taxon>Pucciniomycetes</taxon>
        <taxon>Pucciniales</taxon>
        <taxon>Sphaerophragmiaceae</taxon>
        <taxon>Austropuccinia</taxon>
    </lineage>
</organism>
<dbReference type="AlphaFoldDB" id="A0A9Q3KDY9"/>